<reference evidence="2 3" key="1">
    <citation type="submission" date="2019-03" db="EMBL/GenBank/DDBJ databases">
        <title>Genomic Encyclopedia of Type Strains, Phase IV (KMG-IV): sequencing the most valuable type-strain genomes for metagenomic binning, comparative biology and taxonomic classification.</title>
        <authorList>
            <person name="Goeker M."/>
        </authorList>
    </citation>
    <scope>NUCLEOTIDE SEQUENCE [LARGE SCALE GENOMIC DNA]</scope>
    <source>
        <strain evidence="2 3">DSM 18063</strain>
    </source>
</reference>
<dbReference type="PANTHER" id="PTHR36836:SF1">
    <property type="entry name" value="COLANIC ACID BIOSYNTHESIS PROTEIN WCAK"/>
    <property type="match status" value="1"/>
</dbReference>
<organism evidence="2 3">
    <name type="scientific">Rhodovulum marinum</name>
    <dbReference type="NCBI Taxonomy" id="320662"/>
    <lineage>
        <taxon>Bacteria</taxon>
        <taxon>Pseudomonadati</taxon>
        <taxon>Pseudomonadota</taxon>
        <taxon>Alphaproteobacteria</taxon>
        <taxon>Rhodobacterales</taxon>
        <taxon>Paracoccaceae</taxon>
        <taxon>Rhodovulum</taxon>
    </lineage>
</organism>
<protein>
    <submittedName>
        <fullName evidence="2">Polysaccharide pyruvyl transferase</fullName>
    </submittedName>
</protein>
<dbReference type="Proteomes" id="UP000294835">
    <property type="component" value="Unassembled WGS sequence"/>
</dbReference>
<evidence type="ECO:0000313" key="3">
    <source>
        <dbReference type="Proteomes" id="UP000294835"/>
    </source>
</evidence>
<dbReference type="EMBL" id="SLXP01000010">
    <property type="protein sequence ID" value="TCP39818.1"/>
    <property type="molecule type" value="Genomic_DNA"/>
</dbReference>
<dbReference type="Pfam" id="PF04230">
    <property type="entry name" value="PS_pyruv_trans"/>
    <property type="match status" value="1"/>
</dbReference>
<feature type="domain" description="Polysaccharide pyruvyl transferase" evidence="1">
    <location>
        <begin position="77"/>
        <end position="275"/>
    </location>
</feature>
<dbReference type="InterPro" id="IPR007345">
    <property type="entry name" value="Polysacch_pyruvyl_Trfase"/>
</dbReference>
<keyword evidence="2" id="KW-0808">Transferase</keyword>
<accession>A0A4R2PXE9</accession>
<dbReference type="PANTHER" id="PTHR36836">
    <property type="entry name" value="COLANIC ACID BIOSYNTHESIS PROTEIN WCAK"/>
    <property type="match status" value="1"/>
</dbReference>
<dbReference type="RefSeq" id="WP_165915607.1">
    <property type="nucleotide sequence ID" value="NZ_SLXP01000010.1"/>
</dbReference>
<name>A0A4R2PXE9_9RHOB</name>
<proteinExistence type="predicted"/>
<evidence type="ECO:0000259" key="1">
    <source>
        <dbReference type="Pfam" id="PF04230"/>
    </source>
</evidence>
<comment type="caution">
    <text evidence="2">The sequence shown here is derived from an EMBL/GenBank/DDBJ whole genome shotgun (WGS) entry which is preliminary data.</text>
</comment>
<gene>
    <name evidence="2" type="ORF">EV662_110126</name>
</gene>
<evidence type="ECO:0000313" key="2">
    <source>
        <dbReference type="EMBL" id="TCP39818.1"/>
    </source>
</evidence>
<dbReference type="GO" id="GO:0016740">
    <property type="term" value="F:transferase activity"/>
    <property type="evidence" value="ECO:0007669"/>
    <property type="project" value="UniProtKB-KW"/>
</dbReference>
<keyword evidence="3" id="KW-1185">Reference proteome</keyword>
<dbReference type="AlphaFoldDB" id="A0A4R2PXE9"/>
<sequence length="342" mass="37812">MTGLDRKITLPLGLWAEHFKELAPSSRDYLIKERGAYPRGSDQPARLDFDRWRAIRDALSARETWFAAQLREVEGLVVNAEGSIHHNLPRALALAAMIDIAKEAGLPVALMNATIQGMDRSLMRRVMPGIGLCQLREDHSLREVSPFLASAFTSPDIAVFALRAMSPPQRARAAMEGRRCIVSHGVLANEKTVRETINVVRKCGFDPTYLSIGDGQETEMVSRLAPRMNLAVLHAGEIGLEDLMEEIAKSALVISGRHHVNIFSMFCGVPIVPLPSNTWKIEATLQMADYPVSVVSSPKNLKAAIDSAYAERIPLGEASEYGFSRLVEKSRELPERVTSWIS</sequence>